<dbReference type="PROSITE" id="PS50111">
    <property type="entry name" value="CHEMOTAXIS_TRANSDUC_2"/>
    <property type="match status" value="1"/>
</dbReference>
<name>A0A1H9K1N3_9BURK</name>
<feature type="transmembrane region" description="Helical" evidence="7">
    <location>
        <begin position="49"/>
        <end position="70"/>
    </location>
</feature>
<comment type="similarity">
    <text evidence="3">Belongs to the methyl-accepting chemotaxis (MCP) protein family.</text>
</comment>
<organism evidence="9 10">
    <name type="scientific">Giesbergeria anulus</name>
    <dbReference type="NCBI Taxonomy" id="180197"/>
    <lineage>
        <taxon>Bacteria</taxon>
        <taxon>Pseudomonadati</taxon>
        <taxon>Pseudomonadota</taxon>
        <taxon>Betaproteobacteria</taxon>
        <taxon>Burkholderiales</taxon>
        <taxon>Comamonadaceae</taxon>
        <taxon>Giesbergeria</taxon>
    </lineage>
</organism>
<dbReference type="GO" id="GO:0006935">
    <property type="term" value="P:chemotaxis"/>
    <property type="evidence" value="ECO:0007669"/>
    <property type="project" value="TreeGrafter"/>
</dbReference>
<dbReference type="GO" id="GO:0005886">
    <property type="term" value="C:plasma membrane"/>
    <property type="evidence" value="ECO:0007669"/>
    <property type="project" value="TreeGrafter"/>
</dbReference>
<proteinExistence type="inferred from homology"/>
<evidence type="ECO:0000256" key="6">
    <source>
        <dbReference type="SAM" id="MobiDB-lite"/>
    </source>
</evidence>
<evidence type="ECO:0000256" key="1">
    <source>
        <dbReference type="ARBA" id="ARBA00004370"/>
    </source>
</evidence>
<evidence type="ECO:0000256" key="5">
    <source>
        <dbReference type="SAM" id="Coils"/>
    </source>
</evidence>
<dbReference type="InterPro" id="IPR051310">
    <property type="entry name" value="MCP_chemotaxis"/>
</dbReference>
<dbReference type="FunFam" id="1.10.287.950:FF:000001">
    <property type="entry name" value="Methyl-accepting chemotaxis sensory transducer"/>
    <property type="match status" value="1"/>
</dbReference>
<evidence type="ECO:0000259" key="8">
    <source>
        <dbReference type="PROSITE" id="PS50111"/>
    </source>
</evidence>
<feature type="region of interest" description="Disordered" evidence="6">
    <location>
        <begin position="1"/>
        <end position="20"/>
    </location>
</feature>
<protein>
    <submittedName>
        <fullName evidence="9">Methyl-accepting chemotaxis protein (MCP) signalling domain-containing protein</fullName>
    </submittedName>
</protein>
<keyword evidence="10" id="KW-1185">Reference proteome</keyword>
<dbReference type="PANTHER" id="PTHR43531">
    <property type="entry name" value="PROTEIN ICFG"/>
    <property type="match status" value="1"/>
</dbReference>
<dbReference type="CDD" id="cd11386">
    <property type="entry name" value="MCP_signal"/>
    <property type="match status" value="1"/>
</dbReference>
<feature type="transmembrane region" description="Helical" evidence="7">
    <location>
        <begin position="346"/>
        <end position="368"/>
    </location>
</feature>
<dbReference type="InterPro" id="IPR004089">
    <property type="entry name" value="MCPsignal_dom"/>
</dbReference>
<keyword evidence="7" id="KW-0812">Transmembrane</keyword>
<dbReference type="AlphaFoldDB" id="A0A1H9K1N3"/>
<dbReference type="OrthoDB" id="343520at2"/>
<keyword evidence="5" id="KW-0175">Coiled coil</keyword>
<feature type="coiled-coil region" evidence="5">
    <location>
        <begin position="643"/>
        <end position="670"/>
    </location>
</feature>
<keyword evidence="2" id="KW-0488">Methylation</keyword>
<reference evidence="9 10" key="1">
    <citation type="submission" date="2016-10" db="EMBL/GenBank/DDBJ databases">
        <authorList>
            <person name="de Groot N.N."/>
        </authorList>
    </citation>
    <scope>NUCLEOTIDE SEQUENCE [LARGE SCALE GENOMIC DNA]</scope>
    <source>
        <strain evidence="9 10">ATCC 35958</strain>
    </source>
</reference>
<dbReference type="RefSeq" id="WP_091455055.1">
    <property type="nucleotide sequence ID" value="NZ_FOGD01000003.1"/>
</dbReference>
<keyword evidence="7" id="KW-1133">Transmembrane helix</keyword>
<gene>
    <name evidence="9" type="ORF">SAMN02982919_01422</name>
</gene>
<accession>A0A1H9K1N3</accession>
<keyword evidence="7" id="KW-0472">Membrane</keyword>
<dbReference type="Gene3D" id="1.10.287.950">
    <property type="entry name" value="Methyl-accepting chemotaxis protein"/>
    <property type="match status" value="1"/>
</dbReference>
<feature type="domain" description="Methyl-accepting transducer" evidence="8">
    <location>
        <begin position="425"/>
        <end position="654"/>
    </location>
</feature>
<dbReference type="SUPFAM" id="SSF58104">
    <property type="entry name" value="Methyl-accepting chemotaxis protein (MCP) signaling domain"/>
    <property type="match status" value="1"/>
</dbReference>
<dbReference type="EMBL" id="FOGD01000003">
    <property type="protein sequence ID" value="SEQ93161.1"/>
    <property type="molecule type" value="Genomic_DNA"/>
</dbReference>
<dbReference type="Proteomes" id="UP000199766">
    <property type="component" value="Unassembled WGS sequence"/>
</dbReference>
<dbReference type="GO" id="GO:0007165">
    <property type="term" value="P:signal transduction"/>
    <property type="evidence" value="ECO:0007669"/>
    <property type="project" value="UniProtKB-KW"/>
</dbReference>
<dbReference type="SMART" id="SM00283">
    <property type="entry name" value="MA"/>
    <property type="match status" value="1"/>
</dbReference>
<comment type="subcellular location">
    <subcellularLocation>
        <location evidence="1">Membrane</location>
    </subcellularLocation>
</comment>
<evidence type="ECO:0000256" key="7">
    <source>
        <dbReference type="SAM" id="Phobius"/>
    </source>
</evidence>
<keyword evidence="4" id="KW-0807">Transducer</keyword>
<dbReference type="GO" id="GO:0004888">
    <property type="term" value="F:transmembrane signaling receptor activity"/>
    <property type="evidence" value="ECO:0007669"/>
    <property type="project" value="TreeGrafter"/>
</dbReference>
<evidence type="ECO:0000313" key="9">
    <source>
        <dbReference type="EMBL" id="SEQ93161.1"/>
    </source>
</evidence>
<dbReference type="Pfam" id="PF00015">
    <property type="entry name" value="MCPsignal"/>
    <property type="match status" value="1"/>
</dbReference>
<evidence type="ECO:0000256" key="3">
    <source>
        <dbReference type="ARBA" id="ARBA00029447"/>
    </source>
</evidence>
<evidence type="ECO:0000313" key="10">
    <source>
        <dbReference type="Proteomes" id="UP000199766"/>
    </source>
</evidence>
<dbReference type="PANTHER" id="PTHR43531:SF14">
    <property type="entry name" value="METHYL-ACCEPTING CHEMOTAXIS PROTEIN I-RELATED"/>
    <property type="match status" value="1"/>
</dbReference>
<dbReference type="STRING" id="180197.SAMN02982919_01422"/>
<evidence type="ECO:0000256" key="2">
    <source>
        <dbReference type="ARBA" id="ARBA00022481"/>
    </source>
</evidence>
<sequence length="670" mass="72958">MSVPRLTRQSSPPPAHHSSPSVGDSIFYPHGIWALGVKWMRNINFGTKALWISLAFLIPLVYLGWVSFSAKQDLIEFTRKERLGVATMEHYAPVMHSILKARNATRANLGGLDRTTQYTAARAEMEKAMAELVEHIGESNDGLGLNPSVKALQKFWANAPLQPSGVDAQGRTIFNDLTQASIALLEDMADNSNLTLDPELESFYLTNALVLSMPRTAEEIGQLWGWSTFSVAKGGVTPEQLERYRIWNAGALRGIEDLESYFSRAIKASPLLKERLHLEQLQQVKAYLHQVSNPIQLLSSAQTPEQVYDLGDKNLSALLSLYETGLPALEHLLAEREAKLTQSRDSIFMVAALFILVAMYLFYSFYLVTRGGLNLIREHLQEMATGDLRRPPSMPWGKDEPALLITDLRQAYEALHSLIRKVRYSATELDAAADHISHASSELSSRTESAAASLEEQAAVMEEIGSTVNYTAEHARQAAQVAQTNADVAERGGEVMASVVTVMSGINTASSKISDIISVIDGIAFQTNILALNAAVEAARAGEQGRGFAVVATEVRALAQRSAHAAKEIKELITASVTQASQGAAVAENAGQTMHELRSNAQRIRTLLAEIATSAQEQAAGVEQAGQAIHQLDKDTQNNAAMVQNTTTTAQALKAQADTLMAEIAKFQLS</sequence>
<evidence type="ECO:0000256" key="4">
    <source>
        <dbReference type="PROSITE-ProRule" id="PRU00284"/>
    </source>
</evidence>